<protein>
    <recommendedName>
        <fullName evidence="16">Rab GTPase-binding effector protein 1</fullName>
    </recommendedName>
    <alternativeName>
        <fullName evidence="18">Rabaptin-5</fullName>
    </alternativeName>
    <alternativeName>
        <fullName evidence="17">Rabaptin-5alpha</fullName>
    </alternativeName>
</protein>
<keyword evidence="7" id="KW-0597">Phosphoprotein</keyword>
<evidence type="ECO:0000256" key="19">
    <source>
        <dbReference type="SAM" id="Coils"/>
    </source>
</evidence>
<dbReference type="GO" id="GO:0006897">
    <property type="term" value="P:endocytosis"/>
    <property type="evidence" value="ECO:0007669"/>
    <property type="project" value="UniProtKB-KW"/>
</dbReference>
<evidence type="ECO:0000256" key="12">
    <source>
        <dbReference type="ARBA" id="ARBA00022990"/>
    </source>
</evidence>
<evidence type="ECO:0000256" key="4">
    <source>
        <dbReference type="ARBA" id="ARBA00006603"/>
    </source>
</evidence>
<keyword evidence="12" id="KW-0007">Acetylation</keyword>
<dbReference type="GO" id="GO:0008083">
    <property type="term" value="F:growth factor activity"/>
    <property type="evidence" value="ECO:0007669"/>
    <property type="project" value="InterPro"/>
</dbReference>
<feature type="domain" description="Rabaptin GTPase-Rab5 binding" evidence="22">
    <location>
        <begin position="590"/>
        <end position="896"/>
    </location>
</feature>
<comment type="caution">
    <text evidence="23">The sequence shown here is derived from an EMBL/GenBank/DDBJ whole genome shotgun (WGS) entry which is preliminary data.</text>
</comment>
<feature type="domain" description="Rabaptin coiled-coil" evidence="21">
    <location>
        <begin position="205"/>
        <end position="247"/>
    </location>
</feature>
<dbReference type="InterPro" id="IPR003914">
    <property type="entry name" value="Rabaptin"/>
</dbReference>
<evidence type="ECO:0000256" key="11">
    <source>
        <dbReference type="ARBA" id="ARBA00022927"/>
    </source>
</evidence>
<dbReference type="InterPro" id="IPR018514">
    <property type="entry name" value="Rabaptin_CC"/>
</dbReference>
<evidence type="ECO:0000256" key="15">
    <source>
        <dbReference type="ARBA" id="ARBA00053463"/>
    </source>
</evidence>
<keyword evidence="8" id="KW-0254">Endocytosis</keyword>
<name>A0AA40HHX8_CNENI</name>
<evidence type="ECO:0000313" key="23">
    <source>
        <dbReference type="EMBL" id="KAK1331548.1"/>
    </source>
</evidence>
<feature type="coiled-coil region" evidence="19">
    <location>
        <begin position="295"/>
        <end position="343"/>
    </location>
</feature>
<dbReference type="GO" id="GO:0006893">
    <property type="term" value="P:Golgi to plasma membrane transport"/>
    <property type="evidence" value="ECO:0007669"/>
    <property type="project" value="TreeGrafter"/>
</dbReference>
<dbReference type="Proteomes" id="UP001177744">
    <property type="component" value="Unassembled WGS sequence"/>
</dbReference>
<evidence type="ECO:0000256" key="13">
    <source>
        <dbReference type="ARBA" id="ARBA00023054"/>
    </source>
</evidence>
<keyword evidence="10" id="KW-0967">Endosome</keyword>
<evidence type="ECO:0000256" key="17">
    <source>
        <dbReference type="ARBA" id="ARBA00077424"/>
    </source>
</evidence>
<keyword evidence="5" id="KW-0813">Transport</keyword>
<dbReference type="FunFam" id="1.20.5.730:FF:000002">
    <property type="entry name" value="Rabaptin, RAB GTPase-binding effector protein 1"/>
    <property type="match status" value="1"/>
</dbReference>
<dbReference type="GO" id="GO:0005096">
    <property type="term" value="F:GTPase activator activity"/>
    <property type="evidence" value="ECO:0007669"/>
    <property type="project" value="InterPro"/>
</dbReference>
<dbReference type="PRINTS" id="PR01432">
    <property type="entry name" value="RABAPTIN"/>
</dbReference>
<dbReference type="Gene3D" id="1.20.5.730">
    <property type="entry name" value="Single helix bin"/>
    <property type="match status" value="1"/>
</dbReference>
<evidence type="ECO:0000256" key="7">
    <source>
        <dbReference type="ARBA" id="ARBA00022553"/>
    </source>
</evidence>
<dbReference type="SUPFAM" id="SSF103652">
    <property type="entry name" value="G protein-binding domain"/>
    <property type="match status" value="2"/>
</dbReference>
<dbReference type="FunFam" id="1.20.5.340:FF:000022">
    <property type="entry name" value="Rabaptin, RAB GTPase-binding effector protein 1"/>
    <property type="match status" value="1"/>
</dbReference>
<evidence type="ECO:0000256" key="5">
    <source>
        <dbReference type="ARBA" id="ARBA00022448"/>
    </source>
</evidence>
<dbReference type="InterPro" id="IPR015390">
    <property type="entry name" value="Rabaptin_Rab5-bd_dom"/>
</dbReference>
<dbReference type="GO" id="GO:0055037">
    <property type="term" value="C:recycling endosome"/>
    <property type="evidence" value="ECO:0007669"/>
    <property type="project" value="UniProtKB-SubCell"/>
</dbReference>
<accession>A0AA40HHX8</accession>
<proteinExistence type="inferred from homology"/>
<feature type="coiled-coil region" evidence="19">
    <location>
        <begin position="607"/>
        <end position="648"/>
    </location>
</feature>
<evidence type="ECO:0000256" key="14">
    <source>
        <dbReference type="ARBA" id="ARBA00023329"/>
    </source>
</evidence>
<feature type="coiled-coil region" evidence="19">
    <location>
        <begin position="678"/>
        <end position="846"/>
    </location>
</feature>
<keyword evidence="14" id="KW-0968">Cytoplasmic vesicle</keyword>
<reference evidence="23" key="1">
    <citation type="submission" date="2023-06" db="EMBL/GenBank/DDBJ databases">
        <title>Reference genome for the Northern bat (Eptesicus nilssonii), a most northern bat species.</title>
        <authorList>
            <person name="Laine V.N."/>
            <person name="Pulliainen A.T."/>
            <person name="Lilley T.M."/>
        </authorList>
    </citation>
    <scope>NUCLEOTIDE SEQUENCE</scope>
    <source>
        <strain evidence="23">BLF_Eptnil</strain>
        <tissue evidence="23">Kidney</tissue>
    </source>
</reference>
<feature type="coiled-coil region" evidence="19">
    <location>
        <begin position="218"/>
        <end position="245"/>
    </location>
</feature>
<evidence type="ECO:0000256" key="8">
    <source>
        <dbReference type="ARBA" id="ARBA00022583"/>
    </source>
</evidence>
<comment type="similarity">
    <text evidence="4">Belongs to the rabaptin family.</text>
</comment>
<dbReference type="Gene3D" id="1.20.5.340">
    <property type="match status" value="1"/>
</dbReference>
<evidence type="ECO:0000256" key="3">
    <source>
        <dbReference type="ARBA" id="ARBA00004541"/>
    </source>
</evidence>
<comment type="subcellular location">
    <subcellularLocation>
        <location evidence="3">Cytoplasmic vesicle</location>
    </subcellularLocation>
    <subcellularLocation>
        <location evidence="2">Early endosome</location>
    </subcellularLocation>
    <subcellularLocation>
        <location evidence="1">Recycling endosome</location>
    </subcellularLocation>
</comment>
<dbReference type="EMBL" id="JAULJE010000020">
    <property type="protein sequence ID" value="KAK1331548.1"/>
    <property type="molecule type" value="Genomic_DNA"/>
</dbReference>
<feature type="domain" description="Rabaptin coiled-coil" evidence="21">
    <location>
        <begin position="18"/>
        <end position="147"/>
    </location>
</feature>
<dbReference type="Pfam" id="PF03528">
    <property type="entry name" value="Rabaptin"/>
    <property type="match status" value="3"/>
</dbReference>
<comment type="function">
    <text evidence="15">Rab effector protein acting as linker between gamma-adaptin, RAB4A and RAB5A. Involved in endocytic membrane fusion and membrane trafficking of recycling endosomes. Involved in KCNH1 channels trafficking to and from the cell membrane. Stimulates RABGEF1 mediated nucleotide exchange on RAB5A. Mediates the traffic of PKD1:PKD2 complex from the endoplasmic reticulum through the Golgi to the cilium.</text>
</comment>
<feature type="coiled-coil region" evidence="19">
    <location>
        <begin position="29"/>
        <end position="132"/>
    </location>
</feature>
<evidence type="ECO:0000259" key="21">
    <source>
        <dbReference type="Pfam" id="PF03528"/>
    </source>
</evidence>
<dbReference type="GO" id="GO:0005769">
    <property type="term" value="C:early endosome"/>
    <property type="evidence" value="ECO:0007669"/>
    <property type="project" value="UniProtKB-SubCell"/>
</dbReference>
<evidence type="ECO:0000256" key="18">
    <source>
        <dbReference type="ARBA" id="ARBA00081948"/>
    </source>
</evidence>
<evidence type="ECO:0000256" key="16">
    <source>
        <dbReference type="ARBA" id="ARBA00069951"/>
    </source>
</evidence>
<evidence type="ECO:0000256" key="6">
    <source>
        <dbReference type="ARBA" id="ARBA00022490"/>
    </source>
</evidence>
<sequence>MFHTLSPVANARHVPYAPPEDLKRQNAVLQAAQDDLGHLRTQLWEAQAEMENIKAIATVSENTKQEAIDEVKRQWREEVASLQAVMKETVRDYEHQFHLRLEQERTQWAQYRESAEREIADLRRRLSEGQEEENLENEMKKIAPQEQGEVEKPSGVIRASSRCSRVVAGGVGLGEMGRTHPGANLPQSLPCWLHLGRHSGLKGVCRAQEDAEKLRSVVMPMEKEIAALKDKLTEAEDKVKELEASKIMPTISYFPNFLYKYVNFSLIECIFFQVKELNHYLEAEKSCRTDLEMYVAVLNTQKSVLQEDAEKLRKELHEVCHLLEQERQQHNQLKHTWQKANDQFLESQRLLMRDMQRMEIVLTSEQLRQVEELKKKDQEEDEQQRLNKRKDHKKTDVEEEVKLPVVCALTHEESSAQLSNEEEHLDSTHGSVHSLDADLLLPSGDPFSKLDNDMFKDGLRRAQSTDSLGTSGSLQSKALGYNYKAKSAGNLDESDFGPLVGADSVSENFDTASLGSLQMPSGFTLTKDQERAIKAMTPEQEETASLLSSVTQGMESAYVSPSGYRLVSETEWNLLQKEVHNAGNKLGRRCDMCSNYEKQLQGIQIQEAETRDQVKKLQVMLRQANDQLEKTMKDKQELEDFIKQSTEDSSHQISALVLRAQASEVLLEELQQGFSQAKRDVQEQMAVLMQSREQVSEELVRLQKDNDSLQGKHSLHLSLQQAEDFILPDTIEELRELVLKYRENIINVRTAADHMEEKLKAEILFLKEQIQAEQCLKENLEETLQLEIENCKEEIASISSLKAELERIKIEKGQLESTLREKSQQLESLQEMKITLEEQLKKETTAKVTIEQLMFEEKNKAQRLQTELDVSEQVQRDFVKLSQTLQVQLERIRQADSLERVRAILNDTKLTDINQLPET</sequence>
<feature type="region of interest" description="Disordered" evidence="20">
    <location>
        <begin position="372"/>
        <end position="397"/>
    </location>
</feature>
<evidence type="ECO:0000256" key="20">
    <source>
        <dbReference type="SAM" id="MobiDB-lite"/>
    </source>
</evidence>
<dbReference type="GO" id="GO:0015031">
    <property type="term" value="P:protein transport"/>
    <property type="evidence" value="ECO:0007669"/>
    <property type="project" value="UniProtKB-KW"/>
</dbReference>
<evidence type="ECO:0000256" key="10">
    <source>
        <dbReference type="ARBA" id="ARBA00022753"/>
    </source>
</evidence>
<evidence type="ECO:0000256" key="9">
    <source>
        <dbReference type="ARBA" id="ARBA00022703"/>
    </source>
</evidence>
<dbReference type="GO" id="GO:0006915">
    <property type="term" value="P:apoptotic process"/>
    <property type="evidence" value="ECO:0007669"/>
    <property type="project" value="UniProtKB-KW"/>
</dbReference>
<dbReference type="GO" id="GO:0030139">
    <property type="term" value="C:endocytic vesicle"/>
    <property type="evidence" value="ECO:0007669"/>
    <property type="project" value="TreeGrafter"/>
</dbReference>
<keyword evidence="9" id="KW-0053">Apoptosis</keyword>
<evidence type="ECO:0000256" key="1">
    <source>
        <dbReference type="ARBA" id="ARBA00004172"/>
    </source>
</evidence>
<evidence type="ECO:0000256" key="2">
    <source>
        <dbReference type="ARBA" id="ARBA00004412"/>
    </source>
</evidence>
<evidence type="ECO:0000313" key="24">
    <source>
        <dbReference type="Proteomes" id="UP001177744"/>
    </source>
</evidence>
<dbReference type="PANTHER" id="PTHR31179:SF5">
    <property type="entry name" value="RAB GTPASE-BINDING EFFECTOR PROTEIN 1"/>
    <property type="match status" value="1"/>
</dbReference>
<feature type="domain" description="Rabaptin coiled-coil" evidence="21">
    <location>
        <begin position="273"/>
        <end position="552"/>
    </location>
</feature>
<keyword evidence="24" id="KW-1185">Reference proteome</keyword>
<evidence type="ECO:0000259" key="22">
    <source>
        <dbReference type="Pfam" id="PF09311"/>
    </source>
</evidence>
<gene>
    <name evidence="23" type="ORF">QTO34_009505</name>
</gene>
<keyword evidence="11" id="KW-0653">Protein transport</keyword>
<keyword evidence="6" id="KW-0963">Cytoplasm</keyword>
<dbReference type="PANTHER" id="PTHR31179">
    <property type="entry name" value="RAB GTPASE-BINDING EFFECTOR PROTEIN"/>
    <property type="match status" value="1"/>
</dbReference>
<dbReference type="Pfam" id="PF09311">
    <property type="entry name" value="Rab5-bind"/>
    <property type="match status" value="1"/>
</dbReference>
<dbReference type="AlphaFoldDB" id="A0AA40HHX8"/>
<keyword evidence="13 19" id="KW-0175">Coiled coil</keyword>
<organism evidence="23 24">
    <name type="scientific">Cnephaeus nilssonii</name>
    <name type="common">Northern bat</name>
    <name type="synonym">Eptesicus nilssonii</name>
    <dbReference type="NCBI Taxonomy" id="3371016"/>
    <lineage>
        <taxon>Eukaryota</taxon>
        <taxon>Metazoa</taxon>
        <taxon>Chordata</taxon>
        <taxon>Craniata</taxon>
        <taxon>Vertebrata</taxon>
        <taxon>Euteleostomi</taxon>
        <taxon>Mammalia</taxon>
        <taxon>Eutheria</taxon>
        <taxon>Laurasiatheria</taxon>
        <taxon>Chiroptera</taxon>
        <taxon>Yangochiroptera</taxon>
        <taxon>Vespertilionidae</taxon>
        <taxon>Cnephaeus</taxon>
    </lineage>
</organism>